<sequence>MATTEPQQLEETTPPIGIKGAIEELGAIGRRQRPKKQFKNSQRSEKEQQKLAKSMQRKLTILQQFEFISSKTKPKEATSLDSACFSTSATLFWQ</sequence>
<name>A0A2T9XZN0_9FUNG</name>
<evidence type="ECO:0000313" key="2">
    <source>
        <dbReference type="EMBL" id="PVU85530.1"/>
    </source>
</evidence>
<evidence type="ECO:0000256" key="1">
    <source>
        <dbReference type="SAM" id="MobiDB-lite"/>
    </source>
</evidence>
<proteinExistence type="predicted"/>
<evidence type="ECO:0000313" key="3">
    <source>
        <dbReference type="Proteomes" id="UP000245383"/>
    </source>
</evidence>
<dbReference type="AlphaFoldDB" id="A0A2T9XZN0"/>
<feature type="compositionally biased region" description="Low complexity" evidence="1">
    <location>
        <begin position="1"/>
        <end position="15"/>
    </location>
</feature>
<organism evidence="2 3">
    <name type="scientific">Smittium simulii</name>
    <dbReference type="NCBI Taxonomy" id="133385"/>
    <lineage>
        <taxon>Eukaryota</taxon>
        <taxon>Fungi</taxon>
        <taxon>Fungi incertae sedis</taxon>
        <taxon>Zoopagomycota</taxon>
        <taxon>Kickxellomycotina</taxon>
        <taxon>Harpellomycetes</taxon>
        <taxon>Harpellales</taxon>
        <taxon>Legeriomycetaceae</taxon>
        <taxon>Smittium</taxon>
    </lineage>
</organism>
<gene>
    <name evidence="2" type="ORF">BB561_006936</name>
</gene>
<keyword evidence="3" id="KW-1185">Reference proteome</keyword>
<comment type="caution">
    <text evidence="2">The sequence shown here is derived from an EMBL/GenBank/DDBJ whole genome shotgun (WGS) entry which is preliminary data.</text>
</comment>
<accession>A0A2T9XZN0</accession>
<feature type="region of interest" description="Disordered" evidence="1">
    <location>
        <begin position="1"/>
        <end position="53"/>
    </location>
</feature>
<dbReference type="EMBL" id="MBFR01000840">
    <property type="protein sequence ID" value="PVU85530.1"/>
    <property type="molecule type" value="Genomic_DNA"/>
</dbReference>
<dbReference type="Proteomes" id="UP000245383">
    <property type="component" value="Unassembled WGS sequence"/>
</dbReference>
<reference evidence="2 3" key="1">
    <citation type="journal article" date="2018" name="MBio">
        <title>Comparative Genomics Reveals the Core Gene Toolbox for the Fungus-Insect Symbiosis.</title>
        <authorList>
            <person name="Wang Y."/>
            <person name="Stata M."/>
            <person name="Wang W."/>
            <person name="Stajich J.E."/>
            <person name="White M.M."/>
            <person name="Moncalvo J.M."/>
        </authorList>
    </citation>
    <scope>NUCLEOTIDE SEQUENCE [LARGE SCALE GENOMIC DNA]</scope>
    <source>
        <strain evidence="2 3">SWE-8-4</strain>
    </source>
</reference>
<protein>
    <submittedName>
        <fullName evidence="2">Uncharacterized protein</fullName>
    </submittedName>
</protein>